<dbReference type="AlphaFoldDB" id="A0A812GDU7"/>
<reference evidence="1" key="1">
    <citation type="submission" date="2021-02" db="EMBL/GenBank/DDBJ databases">
        <authorList>
            <person name="Dougan E. K."/>
            <person name="Rhodes N."/>
            <person name="Thang M."/>
            <person name="Chan C."/>
        </authorList>
    </citation>
    <scope>NUCLEOTIDE SEQUENCE</scope>
</reference>
<proteinExistence type="predicted"/>
<evidence type="ECO:0000313" key="2">
    <source>
        <dbReference type="Proteomes" id="UP000604046"/>
    </source>
</evidence>
<sequence length="102" mass="11526">MALFKSNKIVNVTPAAIQGFEANHEHFSRTRVNFGDPDTRPLFLRKACALMCRRLLRLSSCSVVFGKVQKVQKMPQPHTSAQPSCVLCRRHVGAFEELRVSE</sequence>
<keyword evidence="2" id="KW-1185">Reference proteome</keyword>
<accession>A0A812GDU7</accession>
<protein>
    <submittedName>
        <fullName evidence="1">ML1 protein</fullName>
    </submittedName>
</protein>
<organism evidence="1 2">
    <name type="scientific">Symbiodinium natans</name>
    <dbReference type="NCBI Taxonomy" id="878477"/>
    <lineage>
        <taxon>Eukaryota</taxon>
        <taxon>Sar</taxon>
        <taxon>Alveolata</taxon>
        <taxon>Dinophyceae</taxon>
        <taxon>Suessiales</taxon>
        <taxon>Symbiodiniaceae</taxon>
        <taxon>Symbiodinium</taxon>
    </lineage>
</organism>
<comment type="caution">
    <text evidence="1">The sequence shown here is derived from an EMBL/GenBank/DDBJ whole genome shotgun (WGS) entry which is preliminary data.</text>
</comment>
<name>A0A812GDU7_9DINO</name>
<dbReference type="EMBL" id="CAJNDS010000005">
    <property type="protein sequence ID" value="CAE6914279.1"/>
    <property type="molecule type" value="Genomic_DNA"/>
</dbReference>
<gene>
    <name evidence="1" type="primary">ML1</name>
    <name evidence="1" type="ORF">SNAT2548_LOCUS222</name>
</gene>
<evidence type="ECO:0000313" key="1">
    <source>
        <dbReference type="EMBL" id="CAE6914279.1"/>
    </source>
</evidence>
<dbReference type="Proteomes" id="UP000604046">
    <property type="component" value="Unassembled WGS sequence"/>
</dbReference>